<evidence type="ECO:0000313" key="7">
    <source>
        <dbReference type="EMBL" id="EDW73086.2"/>
    </source>
</evidence>
<dbReference type="HOGENOM" id="CLU_048495_1_0_1"/>
<keyword evidence="7" id="KW-0378">Hydrolase</keyword>
<dbReference type="OrthoDB" id="5960141at2759"/>
<evidence type="ECO:0000256" key="5">
    <source>
        <dbReference type="PIRSR" id="PIRSR640255-2"/>
    </source>
</evidence>
<keyword evidence="2" id="KW-0540">Nuclease</keyword>
<feature type="domain" description="DNA/RNA non-specific endonuclease/pyrophosphatase/phosphodiesterase" evidence="6">
    <location>
        <begin position="316"/>
        <end position="562"/>
    </location>
</feature>
<comment type="similarity">
    <text evidence="1">Belongs to the DNA/RNA non-specific endonuclease family.</text>
</comment>
<dbReference type="AlphaFoldDB" id="B4ML28"/>
<keyword evidence="8" id="KW-1185">Reference proteome</keyword>
<dbReference type="SUPFAM" id="SSF54060">
    <property type="entry name" value="His-Me finger endonucleases"/>
    <property type="match status" value="1"/>
</dbReference>
<feature type="active site" description="Proton acceptor" evidence="4">
    <location>
        <position position="395"/>
    </location>
</feature>
<evidence type="ECO:0000256" key="1">
    <source>
        <dbReference type="ARBA" id="ARBA00010052"/>
    </source>
</evidence>
<evidence type="ECO:0000256" key="3">
    <source>
        <dbReference type="ARBA" id="ARBA00022759"/>
    </source>
</evidence>
<dbReference type="EMBL" id="CH963847">
    <property type="protein sequence ID" value="EDW73086.2"/>
    <property type="molecule type" value="Genomic_DNA"/>
</dbReference>
<dbReference type="FunFam" id="3.40.570.10:FF:000007">
    <property type="entry name" value="Alkaline nuclease"/>
    <property type="match status" value="1"/>
</dbReference>
<proteinExistence type="inferred from homology"/>
<dbReference type="InterPro" id="IPR040255">
    <property type="entry name" value="Non-specific_endonuclease"/>
</dbReference>
<dbReference type="PANTHER" id="PTHR13966:SF19">
    <property type="entry name" value="NUCLEASE EXOG, MITOCHONDRIAL"/>
    <property type="match status" value="1"/>
</dbReference>
<dbReference type="eggNOG" id="ENOG502RZDX">
    <property type="taxonomic scope" value="Eukaryota"/>
</dbReference>
<evidence type="ECO:0000259" key="6">
    <source>
        <dbReference type="SMART" id="SM00892"/>
    </source>
</evidence>
<dbReference type="GO" id="GO:0046872">
    <property type="term" value="F:metal ion binding"/>
    <property type="evidence" value="ECO:0007669"/>
    <property type="project" value="UniProtKB-KW"/>
</dbReference>
<dbReference type="Gene3D" id="3.40.570.10">
    <property type="entry name" value="Extracellular Endonuclease, subunit A"/>
    <property type="match status" value="1"/>
</dbReference>
<dbReference type="STRING" id="7260.B4ML28"/>
<dbReference type="GO" id="GO:0003676">
    <property type="term" value="F:nucleic acid binding"/>
    <property type="evidence" value="ECO:0007669"/>
    <property type="project" value="InterPro"/>
</dbReference>
<keyword evidence="5" id="KW-0479">Metal-binding</keyword>
<evidence type="ECO:0000256" key="4">
    <source>
        <dbReference type="PIRSR" id="PIRSR640255-1"/>
    </source>
</evidence>
<evidence type="ECO:0000313" key="8">
    <source>
        <dbReference type="Proteomes" id="UP000007798"/>
    </source>
</evidence>
<dbReference type="InterPro" id="IPR001604">
    <property type="entry name" value="Endo_G_ENPP1-like_dom"/>
</dbReference>
<dbReference type="PANTHER" id="PTHR13966">
    <property type="entry name" value="ENDONUCLEASE RELATED"/>
    <property type="match status" value="1"/>
</dbReference>
<dbReference type="InterPro" id="IPR044929">
    <property type="entry name" value="DNA/RNA_non-sp_Endonuclease_sf"/>
</dbReference>
<gene>
    <name evidence="7" type="primary">Dwil\GK17354</name>
    <name evidence="7" type="ORF">Dwil_GK17354</name>
</gene>
<dbReference type="GO" id="GO:0006309">
    <property type="term" value="P:apoptotic DNA fragmentation"/>
    <property type="evidence" value="ECO:0007669"/>
    <property type="project" value="TreeGrafter"/>
</dbReference>
<sequence length="590" mass="67480">MEWAQVVIEWVADLEVWAVVTMEWDKVETAWDKVDTEWGPMVEMEWVQTVAEEVVWDKEVWVAVTMEWDQMVETVWVQMVEMEWAQTVAEEEVWDLEVWDPEEMEWDKSAVRRTSSHVVKANMIKLSQLFSLICLILCVSENWAREAIRPSPDVGQIIDELHGLQLNDSQTPFVRGGPCKLDIQKDLPAADHLQPLYLHSNTDRYWLPNADGQLVVDHGASIELYCSKSFAKIDTANNVGYIPGKRLSMHVRCHHGNIFEWSGGRAAFHNFVCKQALEYRVERLEHQRCGDTEAANGDNETGHMYRVGYKISDDRFIRTIELCHNAQLLRTHYARYEMEPANWHFQKQVNRLKFSPAGHFAGYDMGKLYSQSHQESLMGPDMLDGRAGLFLARGHLAAKADLIYASQQRSSFNYVNAAPQWQSFNGGHWANVEDETRRFVARLGIPVSVYTGTFGELPWPGVGHNHSSLHLAHDANNNPVLVVPLLYYRLLIDNASNGQKRGIAIVGVNNPYVTVNQIHDENTSPSYVICEPIDAELVAWLRSLQNSNLRKGYLYACTVADLARAVKHLPRHLLQVHDLLTDTRPQEQKL</sequence>
<dbReference type="InParanoid" id="B4ML28"/>
<dbReference type="InterPro" id="IPR044925">
    <property type="entry name" value="His-Me_finger_sf"/>
</dbReference>
<dbReference type="Proteomes" id="UP000007798">
    <property type="component" value="Unassembled WGS sequence"/>
</dbReference>
<protein>
    <recommendedName>
        <fullName evidence="6">DNA/RNA non-specific endonuclease/pyrophosphatase/phosphodiesterase domain-containing protein</fullName>
    </recommendedName>
</protein>
<feature type="binding site" evidence="5">
    <location>
        <position position="425"/>
    </location>
    <ligand>
        <name>Mg(2+)</name>
        <dbReference type="ChEBI" id="CHEBI:18420"/>
        <note>catalytic</note>
    </ligand>
</feature>
<dbReference type="Pfam" id="PF01223">
    <property type="entry name" value="Endonuclease_NS"/>
    <property type="match status" value="1"/>
</dbReference>
<organism evidence="7 8">
    <name type="scientific">Drosophila willistoni</name>
    <name type="common">Fruit fly</name>
    <dbReference type="NCBI Taxonomy" id="7260"/>
    <lineage>
        <taxon>Eukaryota</taxon>
        <taxon>Metazoa</taxon>
        <taxon>Ecdysozoa</taxon>
        <taxon>Arthropoda</taxon>
        <taxon>Hexapoda</taxon>
        <taxon>Insecta</taxon>
        <taxon>Pterygota</taxon>
        <taxon>Neoptera</taxon>
        <taxon>Endopterygota</taxon>
        <taxon>Diptera</taxon>
        <taxon>Brachycera</taxon>
        <taxon>Muscomorpha</taxon>
        <taxon>Ephydroidea</taxon>
        <taxon>Drosophilidae</taxon>
        <taxon>Drosophila</taxon>
        <taxon>Sophophora</taxon>
    </lineage>
</organism>
<evidence type="ECO:0000256" key="2">
    <source>
        <dbReference type="ARBA" id="ARBA00022722"/>
    </source>
</evidence>
<accession>B4ML28</accession>
<dbReference type="GO" id="GO:0005743">
    <property type="term" value="C:mitochondrial inner membrane"/>
    <property type="evidence" value="ECO:0007669"/>
    <property type="project" value="TreeGrafter"/>
</dbReference>
<reference evidence="7 8" key="1">
    <citation type="journal article" date="2007" name="Nature">
        <title>Evolution of genes and genomes on the Drosophila phylogeny.</title>
        <authorList>
            <consortium name="Drosophila 12 Genomes Consortium"/>
            <person name="Clark A.G."/>
            <person name="Eisen M.B."/>
            <person name="Smith D.R."/>
            <person name="Bergman C.M."/>
            <person name="Oliver B."/>
            <person name="Markow T.A."/>
            <person name="Kaufman T.C."/>
            <person name="Kellis M."/>
            <person name="Gelbart W."/>
            <person name="Iyer V.N."/>
            <person name="Pollard D.A."/>
            <person name="Sackton T.B."/>
            <person name="Larracuente A.M."/>
            <person name="Singh N.D."/>
            <person name="Abad J.P."/>
            <person name="Abt D.N."/>
            <person name="Adryan B."/>
            <person name="Aguade M."/>
            <person name="Akashi H."/>
            <person name="Anderson W.W."/>
            <person name="Aquadro C.F."/>
            <person name="Ardell D.H."/>
            <person name="Arguello R."/>
            <person name="Artieri C.G."/>
            <person name="Barbash D.A."/>
            <person name="Barker D."/>
            <person name="Barsanti P."/>
            <person name="Batterham P."/>
            <person name="Batzoglou S."/>
            <person name="Begun D."/>
            <person name="Bhutkar A."/>
            <person name="Blanco E."/>
            <person name="Bosak S.A."/>
            <person name="Bradley R.K."/>
            <person name="Brand A.D."/>
            <person name="Brent M.R."/>
            <person name="Brooks A.N."/>
            <person name="Brown R.H."/>
            <person name="Butlin R.K."/>
            <person name="Caggese C."/>
            <person name="Calvi B.R."/>
            <person name="Bernardo de Carvalho A."/>
            <person name="Caspi A."/>
            <person name="Castrezana S."/>
            <person name="Celniker S.E."/>
            <person name="Chang J.L."/>
            <person name="Chapple C."/>
            <person name="Chatterji S."/>
            <person name="Chinwalla A."/>
            <person name="Civetta A."/>
            <person name="Clifton S.W."/>
            <person name="Comeron J.M."/>
            <person name="Costello J.C."/>
            <person name="Coyne J.A."/>
            <person name="Daub J."/>
            <person name="David R.G."/>
            <person name="Delcher A.L."/>
            <person name="Delehaunty K."/>
            <person name="Do C.B."/>
            <person name="Ebling H."/>
            <person name="Edwards K."/>
            <person name="Eickbush T."/>
            <person name="Evans J.D."/>
            <person name="Filipski A."/>
            <person name="Findeiss S."/>
            <person name="Freyhult E."/>
            <person name="Fulton L."/>
            <person name="Fulton R."/>
            <person name="Garcia A.C."/>
            <person name="Gardiner A."/>
            <person name="Garfield D.A."/>
            <person name="Garvin B.E."/>
            <person name="Gibson G."/>
            <person name="Gilbert D."/>
            <person name="Gnerre S."/>
            <person name="Godfrey J."/>
            <person name="Good R."/>
            <person name="Gotea V."/>
            <person name="Gravely B."/>
            <person name="Greenberg A.J."/>
            <person name="Griffiths-Jones S."/>
            <person name="Gross S."/>
            <person name="Guigo R."/>
            <person name="Gustafson E.A."/>
            <person name="Haerty W."/>
            <person name="Hahn M.W."/>
            <person name="Halligan D.L."/>
            <person name="Halpern A.L."/>
            <person name="Halter G.M."/>
            <person name="Han M.V."/>
            <person name="Heger A."/>
            <person name="Hillier L."/>
            <person name="Hinrichs A.S."/>
            <person name="Holmes I."/>
            <person name="Hoskins R.A."/>
            <person name="Hubisz M.J."/>
            <person name="Hultmark D."/>
            <person name="Huntley M.A."/>
            <person name="Jaffe D.B."/>
            <person name="Jagadeeshan S."/>
            <person name="Jeck W.R."/>
            <person name="Johnson J."/>
            <person name="Jones C.D."/>
            <person name="Jordan W.C."/>
            <person name="Karpen G.H."/>
            <person name="Kataoka E."/>
            <person name="Keightley P.D."/>
            <person name="Kheradpour P."/>
            <person name="Kirkness E.F."/>
            <person name="Koerich L.B."/>
            <person name="Kristiansen K."/>
            <person name="Kudrna D."/>
            <person name="Kulathinal R.J."/>
            <person name="Kumar S."/>
            <person name="Kwok R."/>
            <person name="Lander E."/>
            <person name="Langley C.H."/>
            <person name="Lapoint R."/>
            <person name="Lazzaro B.P."/>
            <person name="Lee S.J."/>
            <person name="Levesque L."/>
            <person name="Li R."/>
            <person name="Lin C.F."/>
            <person name="Lin M.F."/>
            <person name="Lindblad-Toh K."/>
            <person name="Llopart A."/>
            <person name="Long M."/>
            <person name="Low L."/>
            <person name="Lozovsky E."/>
            <person name="Lu J."/>
            <person name="Luo M."/>
            <person name="Machado C.A."/>
            <person name="Makalowski W."/>
            <person name="Marzo M."/>
            <person name="Matsuda M."/>
            <person name="Matzkin L."/>
            <person name="McAllister B."/>
            <person name="McBride C.S."/>
            <person name="McKernan B."/>
            <person name="McKernan K."/>
            <person name="Mendez-Lago M."/>
            <person name="Minx P."/>
            <person name="Mollenhauer M.U."/>
            <person name="Montooth K."/>
            <person name="Mount S.M."/>
            <person name="Mu X."/>
            <person name="Myers E."/>
            <person name="Negre B."/>
            <person name="Newfeld S."/>
            <person name="Nielsen R."/>
            <person name="Noor M.A."/>
            <person name="O'Grady P."/>
            <person name="Pachter L."/>
            <person name="Papaceit M."/>
            <person name="Parisi M.J."/>
            <person name="Parisi M."/>
            <person name="Parts L."/>
            <person name="Pedersen J.S."/>
            <person name="Pesole G."/>
            <person name="Phillippy A.M."/>
            <person name="Ponting C.P."/>
            <person name="Pop M."/>
            <person name="Porcelli D."/>
            <person name="Powell J.R."/>
            <person name="Prohaska S."/>
            <person name="Pruitt K."/>
            <person name="Puig M."/>
            <person name="Quesneville H."/>
            <person name="Ram K.R."/>
            <person name="Rand D."/>
            <person name="Rasmussen M.D."/>
            <person name="Reed L.K."/>
            <person name="Reenan R."/>
            <person name="Reily A."/>
            <person name="Remington K.A."/>
            <person name="Rieger T.T."/>
            <person name="Ritchie M.G."/>
            <person name="Robin C."/>
            <person name="Rogers Y.H."/>
            <person name="Rohde C."/>
            <person name="Rozas J."/>
            <person name="Rubenfield M.J."/>
            <person name="Ruiz A."/>
            <person name="Russo S."/>
            <person name="Salzberg S.L."/>
            <person name="Sanchez-Gracia A."/>
            <person name="Saranga D.J."/>
            <person name="Sato H."/>
            <person name="Schaeffer S.W."/>
            <person name="Schatz M.C."/>
            <person name="Schlenke T."/>
            <person name="Schwartz R."/>
            <person name="Segarra C."/>
            <person name="Singh R.S."/>
            <person name="Sirot L."/>
            <person name="Sirota M."/>
            <person name="Sisneros N.B."/>
            <person name="Smith C.D."/>
            <person name="Smith T.F."/>
            <person name="Spieth J."/>
            <person name="Stage D.E."/>
            <person name="Stark A."/>
            <person name="Stephan W."/>
            <person name="Strausberg R.L."/>
            <person name="Strempel S."/>
            <person name="Sturgill D."/>
            <person name="Sutton G."/>
            <person name="Sutton G.G."/>
            <person name="Tao W."/>
            <person name="Teichmann S."/>
            <person name="Tobari Y.N."/>
            <person name="Tomimura Y."/>
            <person name="Tsolas J.M."/>
            <person name="Valente V.L."/>
            <person name="Venter E."/>
            <person name="Venter J.C."/>
            <person name="Vicario S."/>
            <person name="Vieira F.G."/>
            <person name="Vilella A.J."/>
            <person name="Villasante A."/>
            <person name="Walenz B."/>
            <person name="Wang J."/>
            <person name="Wasserman M."/>
            <person name="Watts T."/>
            <person name="Wilson D."/>
            <person name="Wilson R.K."/>
            <person name="Wing R.A."/>
            <person name="Wolfner M.F."/>
            <person name="Wong A."/>
            <person name="Wong G.K."/>
            <person name="Wu C.I."/>
            <person name="Wu G."/>
            <person name="Yamamoto D."/>
            <person name="Yang H.P."/>
            <person name="Yang S.P."/>
            <person name="Yorke J.A."/>
            <person name="Yoshida K."/>
            <person name="Zdobnov E."/>
            <person name="Zhang P."/>
            <person name="Zhang Y."/>
            <person name="Zimin A.V."/>
            <person name="Baldwin J."/>
            <person name="Abdouelleil A."/>
            <person name="Abdulkadir J."/>
            <person name="Abebe A."/>
            <person name="Abera B."/>
            <person name="Abreu J."/>
            <person name="Acer S.C."/>
            <person name="Aftuck L."/>
            <person name="Alexander A."/>
            <person name="An P."/>
            <person name="Anderson E."/>
            <person name="Anderson S."/>
            <person name="Arachi H."/>
            <person name="Azer M."/>
            <person name="Bachantsang P."/>
            <person name="Barry A."/>
            <person name="Bayul T."/>
            <person name="Berlin A."/>
            <person name="Bessette D."/>
            <person name="Bloom T."/>
            <person name="Blye J."/>
            <person name="Boguslavskiy L."/>
            <person name="Bonnet C."/>
            <person name="Boukhgalter B."/>
            <person name="Bourzgui I."/>
            <person name="Brown A."/>
            <person name="Cahill P."/>
            <person name="Channer S."/>
            <person name="Cheshatsang Y."/>
            <person name="Chuda L."/>
            <person name="Citroen M."/>
            <person name="Collymore A."/>
            <person name="Cooke P."/>
            <person name="Costello M."/>
            <person name="D'Aco K."/>
            <person name="Daza R."/>
            <person name="De Haan G."/>
            <person name="DeGray S."/>
            <person name="DeMaso C."/>
            <person name="Dhargay N."/>
            <person name="Dooley K."/>
            <person name="Dooley E."/>
            <person name="Doricent M."/>
            <person name="Dorje P."/>
            <person name="Dorjee K."/>
            <person name="Dupes A."/>
            <person name="Elong R."/>
            <person name="Falk J."/>
            <person name="Farina A."/>
            <person name="Faro S."/>
            <person name="Ferguson D."/>
            <person name="Fisher S."/>
            <person name="Foley C.D."/>
            <person name="Franke A."/>
            <person name="Friedrich D."/>
            <person name="Gadbois L."/>
            <person name="Gearin G."/>
            <person name="Gearin C.R."/>
            <person name="Giannoukos G."/>
            <person name="Goode T."/>
            <person name="Graham J."/>
            <person name="Grandbois E."/>
            <person name="Grewal S."/>
            <person name="Gyaltsen K."/>
            <person name="Hafez N."/>
            <person name="Hagos B."/>
            <person name="Hall J."/>
            <person name="Henson C."/>
            <person name="Hollinger A."/>
            <person name="Honan T."/>
            <person name="Huard M.D."/>
            <person name="Hughes L."/>
            <person name="Hurhula B."/>
            <person name="Husby M.E."/>
            <person name="Kamat A."/>
            <person name="Kanga B."/>
            <person name="Kashin S."/>
            <person name="Khazanovich D."/>
            <person name="Kisner P."/>
            <person name="Lance K."/>
            <person name="Lara M."/>
            <person name="Lee W."/>
            <person name="Lennon N."/>
            <person name="Letendre F."/>
            <person name="LeVine R."/>
            <person name="Lipovsky A."/>
            <person name="Liu X."/>
            <person name="Liu J."/>
            <person name="Liu S."/>
            <person name="Lokyitsang T."/>
            <person name="Lokyitsang Y."/>
            <person name="Lubonja R."/>
            <person name="Lui A."/>
            <person name="MacDonald P."/>
            <person name="Magnisalis V."/>
            <person name="Maru K."/>
            <person name="Matthews C."/>
            <person name="McCusker W."/>
            <person name="McDonough S."/>
            <person name="Mehta T."/>
            <person name="Meldrim J."/>
            <person name="Meneus L."/>
            <person name="Mihai O."/>
            <person name="Mihalev A."/>
            <person name="Mihova T."/>
            <person name="Mittelman R."/>
            <person name="Mlenga V."/>
            <person name="Montmayeur A."/>
            <person name="Mulrain L."/>
            <person name="Navidi A."/>
            <person name="Naylor J."/>
            <person name="Negash T."/>
            <person name="Nguyen T."/>
            <person name="Nguyen N."/>
            <person name="Nicol R."/>
            <person name="Norbu C."/>
            <person name="Norbu N."/>
            <person name="Novod N."/>
            <person name="O'Neill B."/>
            <person name="Osman S."/>
            <person name="Markiewicz E."/>
            <person name="Oyono O.L."/>
            <person name="Patti C."/>
            <person name="Phunkhang P."/>
            <person name="Pierre F."/>
            <person name="Priest M."/>
            <person name="Raghuraman S."/>
            <person name="Rege F."/>
            <person name="Reyes R."/>
            <person name="Rise C."/>
            <person name="Rogov P."/>
            <person name="Ross K."/>
            <person name="Ryan E."/>
            <person name="Settipalli S."/>
            <person name="Shea T."/>
            <person name="Sherpa N."/>
            <person name="Shi L."/>
            <person name="Shih D."/>
            <person name="Sparrow T."/>
            <person name="Spaulding J."/>
            <person name="Stalker J."/>
            <person name="Stange-Thomann N."/>
            <person name="Stavropoulos S."/>
            <person name="Stone C."/>
            <person name="Strader C."/>
            <person name="Tesfaye S."/>
            <person name="Thomson T."/>
            <person name="Thoulutsang Y."/>
            <person name="Thoulutsang D."/>
            <person name="Topham K."/>
            <person name="Topping I."/>
            <person name="Tsamla T."/>
            <person name="Vassiliev H."/>
            <person name="Vo A."/>
            <person name="Wangchuk T."/>
            <person name="Wangdi T."/>
            <person name="Weiand M."/>
            <person name="Wilkinson J."/>
            <person name="Wilson A."/>
            <person name="Yadav S."/>
            <person name="Young G."/>
            <person name="Yu Q."/>
            <person name="Zembek L."/>
            <person name="Zhong D."/>
            <person name="Zimmer A."/>
            <person name="Zwirko Z."/>
            <person name="Jaffe D.B."/>
            <person name="Alvarez P."/>
            <person name="Brockman W."/>
            <person name="Butler J."/>
            <person name="Chin C."/>
            <person name="Gnerre S."/>
            <person name="Grabherr M."/>
            <person name="Kleber M."/>
            <person name="Mauceli E."/>
            <person name="MacCallum I."/>
        </authorList>
    </citation>
    <scope>NUCLEOTIDE SEQUENCE [LARGE SCALE GENOMIC DNA]</scope>
    <source>
        <strain evidence="8">Tucson 14030-0811.24</strain>
    </source>
</reference>
<dbReference type="GO" id="GO:0005634">
    <property type="term" value="C:nucleus"/>
    <property type="evidence" value="ECO:0007669"/>
    <property type="project" value="TreeGrafter"/>
</dbReference>
<dbReference type="GO" id="GO:0000014">
    <property type="term" value="F:single-stranded DNA endodeoxyribonuclease activity"/>
    <property type="evidence" value="ECO:0007669"/>
    <property type="project" value="TreeGrafter"/>
</dbReference>
<dbReference type="GO" id="GO:0004521">
    <property type="term" value="F:RNA endonuclease activity"/>
    <property type="evidence" value="ECO:0007669"/>
    <property type="project" value="TreeGrafter"/>
</dbReference>
<dbReference type="SMART" id="SM00892">
    <property type="entry name" value="Endonuclease_NS"/>
    <property type="match status" value="1"/>
</dbReference>
<keyword evidence="3" id="KW-0255">Endonuclease</keyword>
<name>B4ML28_DROWI</name>